<feature type="disulfide bond" description="Redox-active" evidence="13">
    <location>
        <begin position="41"/>
        <end position="46"/>
    </location>
</feature>
<keyword evidence="17" id="KW-0670">Pyruvate</keyword>
<keyword evidence="8" id="KW-1015">Disulfide bond</keyword>
<evidence type="ECO:0000256" key="12">
    <source>
        <dbReference type="PIRSR" id="PIRSR000350-3"/>
    </source>
</evidence>
<feature type="binding site" evidence="12">
    <location>
        <begin position="181"/>
        <end position="188"/>
    </location>
    <ligand>
        <name>NAD(+)</name>
        <dbReference type="ChEBI" id="CHEBI:57540"/>
    </ligand>
</feature>
<comment type="catalytic activity">
    <reaction evidence="10 14">
        <text>N(6)-[(R)-dihydrolipoyl]-L-lysyl-[protein] + NAD(+) = N(6)-[(R)-lipoyl]-L-lysyl-[protein] + NADH + H(+)</text>
        <dbReference type="Rhea" id="RHEA:15045"/>
        <dbReference type="Rhea" id="RHEA-COMP:10474"/>
        <dbReference type="Rhea" id="RHEA-COMP:10475"/>
        <dbReference type="ChEBI" id="CHEBI:15378"/>
        <dbReference type="ChEBI" id="CHEBI:57540"/>
        <dbReference type="ChEBI" id="CHEBI:57945"/>
        <dbReference type="ChEBI" id="CHEBI:83099"/>
        <dbReference type="ChEBI" id="CHEBI:83100"/>
        <dbReference type="EC" id="1.8.1.4"/>
    </reaction>
</comment>
<dbReference type="Gene3D" id="3.30.390.30">
    <property type="match status" value="1"/>
</dbReference>
<feature type="domain" description="Pyridine nucleotide-disulphide oxidoreductase dimerisation" evidence="15">
    <location>
        <begin position="340"/>
        <end position="447"/>
    </location>
</feature>
<evidence type="ECO:0000256" key="13">
    <source>
        <dbReference type="PIRSR" id="PIRSR000350-4"/>
    </source>
</evidence>
<dbReference type="SUPFAM" id="SSF55424">
    <property type="entry name" value="FAD/NAD-linked reductases, dimerisation (C-terminal) domain"/>
    <property type="match status" value="1"/>
</dbReference>
<dbReference type="InterPro" id="IPR050151">
    <property type="entry name" value="Class-I_Pyr_Nuc-Dis_Oxidored"/>
</dbReference>
<evidence type="ECO:0000256" key="4">
    <source>
        <dbReference type="ARBA" id="ARBA00022630"/>
    </source>
</evidence>
<keyword evidence="18" id="KW-1185">Reference proteome</keyword>
<evidence type="ECO:0000256" key="7">
    <source>
        <dbReference type="ARBA" id="ARBA00023027"/>
    </source>
</evidence>
<dbReference type="InterPro" id="IPR004099">
    <property type="entry name" value="Pyr_nucl-diS_OxRdtase_dimer"/>
</dbReference>
<dbReference type="InterPro" id="IPR001100">
    <property type="entry name" value="Pyr_nuc-diS_OxRdtase"/>
</dbReference>
<keyword evidence="6 14" id="KW-0560">Oxidoreductase</keyword>
<evidence type="ECO:0000256" key="2">
    <source>
        <dbReference type="ARBA" id="ARBA00012608"/>
    </source>
</evidence>
<comment type="cofactor">
    <cofactor evidence="12 14">
        <name>FAD</name>
        <dbReference type="ChEBI" id="CHEBI:57692"/>
    </cofactor>
    <text evidence="12 14">Binds 1 FAD per subunit.</text>
</comment>
<feature type="binding site" evidence="12">
    <location>
        <position position="50"/>
    </location>
    <ligand>
        <name>FAD</name>
        <dbReference type="ChEBI" id="CHEBI:57692"/>
    </ligand>
</feature>
<dbReference type="STRING" id="272633.gene:10731628"/>
<dbReference type="GO" id="GO:0050660">
    <property type="term" value="F:flavin adenine dinucleotide binding"/>
    <property type="evidence" value="ECO:0007669"/>
    <property type="project" value="InterPro"/>
</dbReference>
<feature type="binding site" evidence="12">
    <location>
        <position position="267"/>
    </location>
    <ligand>
        <name>NAD(+)</name>
        <dbReference type="ChEBI" id="CHEBI:57540"/>
    </ligand>
</feature>
<evidence type="ECO:0000256" key="8">
    <source>
        <dbReference type="ARBA" id="ARBA00023157"/>
    </source>
</evidence>
<dbReference type="EMBL" id="BA000026">
    <property type="protein sequence ID" value="BAC44301.1"/>
    <property type="molecule type" value="Genomic_DNA"/>
</dbReference>
<feature type="domain" description="FAD/NAD(P)-binding" evidence="16">
    <location>
        <begin position="4"/>
        <end position="320"/>
    </location>
</feature>
<keyword evidence="12" id="KW-0547">Nucleotide-binding</keyword>
<dbReference type="InterPro" id="IPR012999">
    <property type="entry name" value="Pyr_OxRdtase_I_AS"/>
</dbReference>
<name>Q8EVP9_MALP2</name>
<gene>
    <name evidence="17" type="ordered locus">MYPE5110</name>
</gene>
<evidence type="ECO:0000256" key="14">
    <source>
        <dbReference type="RuleBase" id="RU003692"/>
    </source>
</evidence>
<dbReference type="SUPFAM" id="SSF51905">
    <property type="entry name" value="FAD/NAD(P)-binding domain"/>
    <property type="match status" value="1"/>
</dbReference>
<dbReference type="Pfam" id="PF07992">
    <property type="entry name" value="Pyr_redox_2"/>
    <property type="match status" value="1"/>
</dbReference>
<organism evidence="17 18">
    <name type="scientific">Malacoplasma penetrans (strain HF-2)</name>
    <name type="common">Mycoplasma penetrans</name>
    <dbReference type="NCBI Taxonomy" id="272633"/>
    <lineage>
        <taxon>Bacteria</taxon>
        <taxon>Bacillati</taxon>
        <taxon>Mycoplasmatota</taxon>
        <taxon>Mycoplasmoidales</taxon>
        <taxon>Mycoplasmoidaceae</taxon>
        <taxon>Malacoplasma</taxon>
    </lineage>
</organism>
<dbReference type="PRINTS" id="PR00368">
    <property type="entry name" value="FADPNR"/>
</dbReference>
<keyword evidence="5 12" id="KW-0274">FAD</keyword>
<feature type="binding site" evidence="12">
    <location>
        <begin position="140"/>
        <end position="142"/>
    </location>
    <ligand>
        <name>FAD</name>
        <dbReference type="ChEBI" id="CHEBI:57692"/>
    </ligand>
</feature>
<evidence type="ECO:0000256" key="5">
    <source>
        <dbReference type="ARBA" id="ARBA00022827"/>
    </source>
</evidence>
<dbReference type="FunFam" id="3.30.390.30:FF:000001">
    <property type="entry name" value="Dihydrolipoyl dehydrogenase"/>
    <property type="match status" value="1"/>
</dbReference>
<dbReference type="InterPro" id="IPR016156">
    <property type="entry name" value="FAD/NAD-linked_Rdtase_dimer_sf"/>
</dbReference>
<keyword evidence="9 14" id="KW-0676">Redox-active center</keyword>
<protein>
    <recommendedName>
        <fullName evidence="3 14">Dihydrolipoyl dehydrogenase</fullName>
        <ecNumber evidence="2 14">1.8.1.4</ecNumber>
    </recommendedName>
</protein>
<dbReference type="PROSITE" id="PS00076">
    <property type="entry name" value="PYRIDINE_REDOX_1"/>
    <property type="match status" value="1"/>
</dbReference>
<dbReference type="FunCoup" id="Q8EVP9">
    <property type="interactions" value="227"/>
</dbReference>
<dbReference type="GO" id="GO:0006103">
    <property type="term" value="P:2-oxoglutarate metabolic process"/>
    <property type="evidence" value="ECO:0007669"/>
    <property type="project" value="TreeGrafter"/>
</dbReference>
<evidence type="ECO:0000256" key="3">
    <source>
        <dbReference type="ARBA" id="ARBA00016961"/>
    </source>
</evidence>
<dbReference type="HOGENOM" id="CLU_016755_0_3_14"/>
<evidence type="ECO:0000313" key="17">
    <source>
        <dbReference type="EMBL" id="BAC44301.1"/>
    </source>
</evidence>
<feature type="active site" description="Proton acceptor" evidence="11">
    <location>
        <position position="438"/>
    </location>
</feature>
<keyword evidence="4 14" id="KW-0285">Flavoprotein</keyword>
<evidence type="ECO:0000256" key="10">
    <source>
        <dbReference type="ARBA" id="ARBA00049187"/>
    </source>
</evidence>
<accession>Q8EVP9</accession>
<dbReference type="PANTHER" id="PTHR22912">
    <property type="entry name" value="DISULFIDE OXIDOREDUCTASE"/>
    <property type="match status" value="1"/>
</dbReference>
<evidence type="ECO:0000256" key="11">
    <source>
        <dbReference type="PIRSR" id="PIRSR000350-2"/>
    </source>
</evidence>
<dbReference type="InParanoid" id="Q8EVP9"/>
<evidence type="ECO:0000313" key="18">
    <source>
        <dbReference type="Proteomes" id="UP000002522"/>
    </source>
</evidence>
<reference evidence="17 18" key="1">
    <citation type="journal article" date="2002" name="Nucleic Acids Res.">
        <title>The complete genomic sequence of Mycoplasma penetrans, an intracellular bacterial pathogen in humans.</title>
        <authorList>
            <person name="Sasaki Y."/>
            <person name="Ishikawa J."/>
            <person name="Yamashita A."/>
            <person name="Oshima K."/>
            <person name="Kenri T."/>
            <person name="Furuya K."/>
            <person name="Yoshino C."/>
            <person name="Horino A."/>
            <person name="Shiba T."/>
            <person name="Sasaki T."/>
            <person name="Hattori M."/>
        </authorList>
    </citation>
    <scope>NUCLEOTIDE SEQUENCE [LARGE SCALE GENOMIC DNA]</scope>
    <source>
        <strain evidence="17 18">HF-2</strain>
    </source>
</reference>
<evidence type="ECO:0000256" key="6">
    <source>
        <dbReference type="ARBA" id="ARBA00023002"/>
    </source>
</evidence>
<evidence type="ECO:0000256" key="9">
    <source>
        <dbReference type="ARBA" id="ARBA00023284"/>
    </source>
</evidence>
<dbReference type="AlphaFoldDB" id="Q8EVP9"/>
<feature type="binding site" evidence="12">
    <location>
        <begin position="312"/>
        <end position="315"/>
    </location>
    <ligand>
        <name>FAD</name>
        <dbReference type="ChEBI" id="CHEBI:57692"/>
    </ligand>
</feature>
<dbReference type="GO" id="GO:0004148">
    <property type="term" value="F:dihydrolipoyl dehydrogenase (NADH) activity"/>
    <property type="evidence" value="ECO:0007669"/>
    <property type="project" value="UniProtKB-EC"/>
</dbReference>
<evidence type="ECO:0000259" key="16">
    <source>
        <dbReference type="Pfam" id="PF07992"/>
    </source>
</evidence>
<dbReference type="InterPro" id="IPR036188">
    <property type="entry name" value="FAD/NAD-bd_sf"/>
</dbReference>
<keyword evidence="7 12" id="KW-0520">NAD</keyword>
<dbReference type="Pfam" id="PF02852">
    <property type="entry name" value="Pyr_redox_dim"/>
    <property type="match status" value="1"/>
</dbReference>
<dbReference type="RefSeq" id="WP_011077335.1">
    <property type="nucleotide sequence ID" value="NC_004432.1"/>
</dbReference>
<dbReference type="EC" id="1.8.1.4" evidence="2 14"/>
<dbReference type="PRINTS" id="PR00411">
    <property type="entry name" value="PNDRDTASEI"/>
</dbReference>
<evidence type="ECO:0000256" key="1">
    <source>
        <dbReference type="ARBA" id="ARBA00007532"/>
    </source>
</evidence>
<dbReference type="PIRSF" id="PIRSF000350">
    <property type="entry name" value="Mercury_reductase_MerA"/>
    <property type="match status" value="1"/>
</dbReference>
<comment type="similarity">
    <text evidence="1 14">Belongs to the class-I pyridine nucleotide-disulfide oxidoreductase family.</text>
</comment>
<dbReference type="NCBIfam" id="TIGR01350">
    <property type="entry name" value="lipoamide_DH"/>
    <property type="match status" value="1"/>
</dbReference>
<sequence>MKKYDLVIIGSGPGGYVAAEHAAKHGLKTLCVEAKDFGGVCLNKGCIPTKALLNTSKIKQYVLKAEEFGVTGINIDNITLDWPKVIERKNSVVKKLQMGVQGLLKTAKADMLKGEAKIVDQNTISVNEELINFDNLIIATGSSPRKFNLPGFAQGYEEGKILTSDEVLNLPRIPDKFTVIGGGVIGIEFAILFAELGSKVTILQGVDRILEILDKDISAEVTKLLLSKGVTIHTDVQIQKYENGQVYYTKDGTEQSEDFDYCLVSVGRTPSTEIARNLPIEFAPNGSIITNDKMQTSIKHIYAIGDCTSKVMLAHSAYKNAVVAVDTILNKPSKMDLLKIPSCIYTHPQVATVGYTEEQLKEKNIPYYAAKYPFMHLGKALADGKTVGFIKILVSQDCGEILGCHIVGEQASNYISEIALAMENESTIYTLSQTIHPHPTYAEIIWEVARKIIIENFSDKDWG</sequence>
<proteinExistence type="inferred from homology"/>
<dbReference type="Proteomes" id="UP000002522">
    <property type="component" value="Chromosome"/>
</dbReference>
<comment type="miscellaneous">
    <text evidence="14">The active site is a redox-active disulfide bond.</text>
</comment>
<dbReference type="InterPro" id="IPR023753">
    <property type="entry name" value="FAD/NAD-binding_dom"/>
</dbReference>
<dbReference type="InterPro" id="IPR006258">
    <property type="entry name" value="Lipoamide_DH"/>
</dbReference>
<feature type="binding site" evidence="12">
    <location>
        <position position="306"/>
    </location>
    <ligand>
        <name>FAD</name>
        <dbReference type="ChEBI" id="CHEBI:57692"/>
    </ligand>
</feature>
<evidence type="ECO:0000259" key="15">
    <source>
        <dbReference type="Pfam" id="PF02852"/>
    </source>
</evidence>
<dbReference type="KEGG" id="mpe:MYPE5110"/>
<dbReference type="Gene3D" id="3.50.50.60">
    <property type="entry name" value="FAD/NAD(P)-binding domain"/>
    <property type="match status" value="2"/>
</dbReference>
<dbReference type="eggNOG" id="COG1249">
    <property type="taxonomic scope" value="Bacteria"/>
</dbReference>
<dbReference type="PANTHER" id="PTHR22912:SF160">
    <property type="entry name" value="DIHYDROLIPOYL DEHYDROGENASE"/>
    <property type="match status" value="1"/>
</dbReference>